<feature type="region of interest" description="Disordered" evidence="1">
    <location>
        <begin position="41"/>
        <end position="69"/>
    </location>
</feature>
<dbReference type="GO" id="GO:0035267">
    <property type="term" value="C:NuA4 histone acetyltransferase complex"/>
    <property type="evidence" value="ECO:0007669"/>
    <property type="project" value="InterPro"/>
</dbReference>
<dbReference type="PANTHER" id="PTHR46774">
    <property type="entry name" value="CHROMATIN MODIFICATION-RELATED PROTEIN EAF1 A-RELATED"/>
    <property type="match status" value="1"/>
</dbReference>
<gene>
    <name evidence="2" type="ORF">M6B38_172225</name>
</gene>
<evidence type="ECO:0000256" key="1">
    <source>
        <dbReference type="SAM" id="MobiDB-lite"/>
    </source>
</evidence>
<dbReference type="Proteomes" id="UP001140949">
    <property type="component" value="Unassembled WGS sequence"/>
</dbReference>
<reference evidence="2" key="2">
    <citation type="submission" date="2023-04" db="EMBL/GenBank/DDBJ databases">
        <authorList>
            <person name="Bruccoleri R.E."/>
            <person name="Oakeley E.J."/>
            <person name="Faust A.-M."/>
            <person name="Dessus-Babus S."/>
            <person name="Altorfer M."/>
            <person name="Burckhardt D."/>
            <person name="Oertli M."/>
            <person name="Naumann U."/>
            <person name="Petersen F."/>
            <person name="Wong J."/>
        </authorList>
    </citation>
    <scope>NUCLEOTIDE SEQUENCE</scope>
    <source>
        <strain evidence="2">GSM-AAB239-AS_SAM_17_03QT</strain>
        <tissue evidence="2">Leaf</tissue>
    </source>
</reference>
<sequence>MFMGKRPSSSLNVCSIPTKRVRTAARQRILSPFSAGVSGSLQVTSKTDVSSGGTNSFQDDQSSMHGGSQVQKNMEVESTVDFERHITSDGIEISTKSKKKKKSKHGGYTMNITDTGVLVGSGKGSLLDQRLQVDSMVQHEQEIQPVGEQHTFTVNLGGDVIPPLFYVIWWNKNMTPAAALEYVRSRRPRVQLAPSQWLVVQEYSMRKLEYPAIRSPTPTNFPAADAVLLTEADLEGYGSAEDSIKRRGISSGGVARAASAKAFTCPVSSFIGDEVLITDADLEGYCSDKEMYKDLTVSSYGIRSRPVIARLFCLFTSLKLSSSCPPVAGRFAEIGAC</sequence>
<evidence type="ECO:0000313" key="2">
    <source>
        <dbReference type="EMBL" id="KAJ6807399.1"/>
    </source>
</evidence>
<dbReference type="InterPro" id="IPR044798">
    <property type="entry name" value="EAF1A/B"/>
</dbReference>
<organism evidence="2 3">
    <name type="scientific">Iris pallida</name>
    <name type="common">Sweet iris</name>
    <dbReference type="NCBI Taxonomy" id="29817"/>
    <lineage>
        <taxon>Eukaryota</taxon>
        <taxon>Viridiplantae</taxon>
        <taxon>Streptophyta</taxon>
        <taxon>Embryophyta</taxon>
        <taxon>Tracheophyta</taxon>
        <taxon>Spermatophyta</taxon>
        <taxon>Magnoliopsida</taxon>
        <taxon>Liliopsida</taxon>
        <taxon>Asparagales</taxon>
        <taxon>Iridaceae</taxon>
        <taxon>Iridoideae</taxon>
        <taxon>Irideae</taxon>
        <taxon>Iris</taxon>
    </lineage>
</organism>
<name>A0AAX6EU82_IRIPA</name>
<proteinExistence type="predicted"/>
<comment type="caution">
    <text evidence="2">The sequence shown here is derived from an EMBL/GenBank/DDBJ whole genome shotgun (WGS) entry which is preliminary data.</text>
</comment>
<protein>
    <submittedName>
        <fullName evidence="2">Chromatin modification-related protein EAF1 B-like isoform X2</fullName>
    </submittedName>
</protein>
<reference evidence="2" key="1">
    <citation type="journal article" date="2023" name="GigaByte">
        <title>Genome assembly of the bearded iris, Iris pallida Lam.</title>
        <authorList>
            <person name="Bruccoleri R.E."/>
            <person name="Oakeley E.J."/>
            <person name="Faust A.M.E."/>
            <person name="Altorfer M."/>
            <person name="Dessus-Babus S."/>
            <person name="Burckhardt D."/>
            <person name="Oertli M."/>
            <person name="Naumann U."/>
            <person name="Petersen F."/>
            <person name="Wong J."/>
        </authorList>
    </citation>
    <scope>NUCLEOTIDE SEQUENCE</scope>
    <source>
        <strain evidence="2">GSM-AAB239-AS_SAM_17_03QT</strain>
    </source>
</reference>
<keyword evidence="3" id="KW-1185">Reference proteome</keyword>
<accession>A0AAX6EU82</accession>
<evidence type="ECO:0000313" key="3">
    <source>
        <dbReference type="Proteomes" id="UP001140949"/>
    </source>
</evidence>
<dbReference type="PANTHER" id="PTHR46774:SF3">
    <property type="entry name" value="CHROMATIN MODIFICATION-RELATED PROTEIN EAF1 A-RELATED"/>
    <property type="match status" value="1"/>
</dbReference>
<dbReference type="AlphaFoldDB" id="A0AAX6EU82"/>
<dbReference type="EMBL" id="JANAVB010033893">
    <property type="protein sequence ID" value="KAJ6807399.1"/>
    <property type="molecule type" value="Genomic_DNA"/>
</dbReference>